<dbReference type="EMBL" id="CP036316">
    <property type="protein sequence ID" value="QDT66536.1"/>
    <property type="molecule type" value="Genomic_DNA"/>
</dbReference>
<evidence type="ECO:0000313" key="1">
    <source>
        <dbReference type="EMBL" id="QDT66536.1"/>
    </source>
</evidence>
<dbReference type="KEGG" id="chya:V22_38060"/>
<protein>
    <submittedName>
        <fullName evidence="1">Uncharacterized protein</fullName>
    </submittedName>
</protein>
<gene>
    <name evidence="1" type="ORF">V22_38060</name>
</gene>
<dbReference type="RefSeq" id="WP_145265702.1">
    <property type="nucleotide sequence ID" value="NZ_CP036316.1"/>
</dbReference>
<accession>A0A517TDU2</accession>
<name>A0A517TDU2_9PLAN</name>
<dbReference type="Proteomes" id="UP000319976">
    <property type="component" value="Chromosome"/>
</dbReference>
<dbReference type="OrthoDB" id="255759at2"/>
<reference evidence="1 2" key="1">
    <citation type="submission" date="2019-02" db="EMBL/GenBank/DDBJ databases">
        <title>Deep-cultivation of Planctomycetes and their phenomic and genomic characterization uncovers novel biology.</title>
        <authorList>
            <person name="Wiegand S."/>
            <person name="Jogler M."/>
            <person name="Boedeker C."/>
            <person name="Pinto D."/>
            <person name="Vollmers J."/>
            <person name="Rivas-Marin E."/>
            <person name="Kohn T."/>
            <person name="Peeters S.H."/>
            <person name="Heuer A."/>
            <person name="Rast P."/>
            <person name="Oberbeckmann S."/>
            <person name="Bunk B."/>
            <person name="Jeske O."/>
            <person name="Meyerdierks A."/>
            <person name="Storesund J.E."/>
            <person name="Kallscheuer N."/>
            <person name="Luecker S."/>
            <person name="Lage O.M."/>
            <person name="Pohl T."/>
            <person name="Merkel B.J."/>
            <person name="Hornburger P."/>
            <person name="Mueller R.-W."/>
            <person name="Bruemmer F."/>
            <person name="Labrenz M."/>
            <person name="Spormann A.M."/>
            <person name="Op den Camp H."/>
            <person name="Overmann J."/>
            <person name="Amann R."/>
            <person name="Jetten M.S.M."/>
            <person name="Mascher T."/>
            <person name="Medema M.H."/>
            <person name="Devos D.P."/>
            <person name="Kaster A.-K."/>
            <person name="Ovreas L."/>
            <person name="Rohde M."/>
            <person name="Galperin M.Y."/>
            <person name="Jogler C."/>
        </authorList>
    </citation>
    <scope>NUCLEOTIDE SEQUENCE [LARGE SCALE GENOMIC DNA]</scope>
    <source>
        <strain evidence="1 2">V22</strain>
    </source>
</reference>
<evidence type="ECO:0000313" key="2">
    <source>
        <dbReference type="Proteomes" id="UP000319976"/>
    </source>
</evidence>
<dbReference type="AlphaFoldDB" id="A0A517TDU2"/>
<keyword evidence="2" id="KW-1185">Reference proteome</keyword>
<proteinExistence type="predicted"/>
<organism evidence="1 2">
    <name type="scientific">Calycomorphotria hydatis</name>
    <dbReference type="NCBI Taxonomy" id="2528027"/>
    <lineage>
        <taxon>Bacteria</taxon>
        <taxon>Pseudomonadati</taxon>
        <taxon>Planctomycetota</taxon>
        <taxon>Planctomycetia</taxon>
        <taxon>Planctomycetales</taxon>
        <taxon>Planctomycetaceae</taxon>
        <taxon>Calycomorphotria</taxon>
    </lineage>
</organism>
<sequence>MNAELLERLETQFNEQGRDAAFESLIEELRSAGEYDALFHAMLAREKVAMGLSPVRPSSFDNIPEERQEAFENICLAAAREVGGLLIAAGNIPRAWTYFKTIGEPQAVRNALDQLDVESIGEDQLDEYINLCLYEGVNPPKGVEILLATYGTCNTVTSLDQAFPQFQISDRKATASLLIAQLTKEIKNGIQAHLETLDRKSEATTVRELMDASDELFANGQYHVDVSHLQSAVRLGRCLDRGDEQFEPLLDLVEYGLQLDSSLQYTGEPPFEDFYEAHQAFFHVIADIDREVSLDYFRKKIEQEPDEQDKPILCYVLVDLLMRCERFSDAAEAARPWLAGVEDSSGFSFADLCHTAGRMDLLKEVALERGDALRFVTAICEEG</sequence>